<proteinExistence type="inferred from homology"/>
<dbReference type="PROSITE" id="PS51257">
    <property type="entry name" value="PROKAR_LIPOPROTEIN"/>
    <property type="match status" value="1"/>
</dbReference>
<dbReference type="SUPFAM" id="SSF53850">
    <property type="entry name" value="Periplasmic binding protein-like II"/>
    <property type="match status" value="1"/>
</dbReference>
<sequence>MKNRTPAFVAMLAAGALALTGCSGSSSGDGSDVTLQMVETLTNPARQKILKELIAGFEEENPGVTVELVSPPNEQALSTLQQMLQAGNGVDVLEVQDSTVGPFTANDWLYDMNGDLADWDGWDALTENAKSFANEEGPTYLIPYGFYGLSLFYRTDLIEEAGFDEPPHSWEEMIEMASAINDPSSNQYGYAFRGGTNGASNAAAIITAYAADEIDPENAFLLPDGSTVFATPEAEEAMTDYLELFENGSPPSSIAWGYPEMVQGFASGSTAFLLQDPEVIATIRDDSTLEEGQWSTTPLLVGPSGKAAQPLASAGWGVAESSEHKEEAVALVEYLSSGDAPLTFAKGNSLVPIVTAAQEDPYFAEGPWATYVSMNTDPDTYMNVVQPRAVEWWTEWEKKADRELQSMLLGESTPEDVLAGWDEYWSEKYASEK</sequence>
<keyword evidence="3 4" id="KW-0732">Signal</keyword>
<dbReference type="RefSeq" id="WP_128499710.1">
    <property type="nucleotide sequence ID" value="NZ_RZNC01000005.1"/>
</dbReference>
<keyword evidence="2" id="KW-0813">Transport</keyword>
<accession>A0A3S3ZKV9</accession>
<comment type="similarity">
    <text evidence="1">Belongs to the bacterial solute-binding protein 1 family.</text>
</comment>
<dbReference type="Proteomes" id="UP000288603">
    <property type="component" value="Unassembled WGS sequence"/>
</dbReference>
<evidence type="ECO:0000256" key="1">
    <source>
        <dbReference type="ARBA" id="ARBA00008520"/>
    </source>
</evidence>
<feature type="chain" id="PRO_5039342583" evidence="4">
    <location>
        <begin position="19"/>
        <end position="433"/>
    </location>
</feature>
<reference evidence="5 6" key="1">
    <citation type="submission" date="2018-12" db="EMBL/GenBank/DDBJ databases">
        <authorList>
            <person name="Li F."/>
        </authorList>
    </citation>
    <scope>NUCLEOTIDE SEQUENCE [LARGE SCALE GENOMIC DNA]</scope>
    <source>
        <strain evidence="5 6">8H24J-4-2</strain>
    </source>
</reference>
<dbReference type="InterPro" id="IPR006059">
    <property type="entry name" value="SBP"/>
</dbReference>
<evidence type="ECO:0000313" key="6">
    <source>
        <dbReference type="Proteomes" id="UP000288603"/>
    </source>
</evidence>
<dbReference type="Pfam" id="PF01547">
    <property type="entry name" value="SBP_bac_1"/>
    <property type="match status" value="1"/>
</dbReference>
<comment type="caution">
    <text evidence="5">The sequence shown here is derived from an EMBL/GenBank/DDBJ whole genome shotgun (WGS) entry which is preliminary data.</text>
</comment>
<dbReference type="PANTHER" id="PTHR43649">
    <property type="entry name" value="ARABINOSE-BINDING PROTEIN-RELATED"/>
    <property type="match status" value="1"/>
</dbReference>
<dbReference type="Gene3D" id="3.40.190.10">
    <property type="entry name" value="Periplasmic binding protein-like II"/>
    <property type="match status" value="1"/>
</dbReference>
<evidence type="ECO:0000313" key="5">
    <source>
        <dbReference type="EMBL" id="RWZ59196.1"/>
    </source>
</evidence>
<dbReference type="OrthoDB" id="9811951at2"/>
<evidence type="ECO:0000256" key="4">
    <source>
        <dbReference type="SAM" id="SignalP"/>
    </source>
</evidence>
<keyword evidence="6" id="KW-1185">Reference proteome</keyword>
<feature type="signal peptide" evidence="4">
    <location>
        <begin position="1"/>
        <end position="18"/>
    </location>
</feature>
<name>A0A3S3ZKV9_9MICO</name>
<dbReference type="CDD" id="cd13585">
    <property type="entry name" value="PBP2_TMBP_like"/>
    <property type="match status" value="1"/>
</dbReference>
<dbReference type="PANTHER" id="PTHR43649:SF34">
    <property type="entry name" value="ABC TRANSPORTER PERIPLASMIC-BINDING PROTEIN YCJN-RELATED"/>
    <property type="match status" value="1"/>
</dbReference>
<evidence type="ECO:0000256" key="2">
    <source>
        <dbReference type="ARBA" id="ARBA00022448"/>
    </source>
</evidence>
<dbReference type="InterPro" id="IPR050490">
    <property type="entry name" value="Bact_solute-bd_prot1"/>
</dbReference>
<evidence type="ECO:0000256" key="3">
    <source>
        <dbReference type="ARBA" id="ARBA00022729"/>
    </source>
</evidence>
<dbReference type="AlphaFoldDB" id="A0A3S3ZKV9"/>
<organism evidence="5 6">
    <name type="scientific">Labedella populi</name>
    <dbReference type="NCBI Taxonomy" id="2498850"/>
    <lineage>
        <taxon>Bacteria</taxon>
        <taxon>Bacillati</taxon>
        <taxon>Actinomycetota</taxon>
        <taxon>Actinomycetes</taxon>
        <taxon>Micrococcales</taxon>
        <taxon>Microbacteriaceae</taxon>
        <taxon>Labedella</taxon>
    </lineage>
</organism>
<protein>
    <submittedName>
        <fullName evidence="5">Sugar ABC transporter substrate-binding protein</fullName>
    </submittedName>
</protein>
<gene>
    <name evidence="5" type="ORF">ELQ92_13070</name>
</gene>
<dbReference type="EMBL" id="RZNC01000005">
    <property type="protein sequence ID" value="RWZ59196.1"/>
    <property type="molecule type" value="Genomic_DNA"/>
</dbReference>